<dbReference type="WBParaSite" id="EVEC_0000926701-mRNA-1">
    <property type="protein sequence ID" value="EVEC_0000926701-mRNA-1"/>
    <property type="gene ID" value="EVEC_0000926701"/>
</dbReference>
<feature type="compositionally biased region" description="Basic and acidic residues" evidence="1">
    <location>
        <begin position="155"/>
        <end position="165"/>
    </location>
</feature>
<sequence>MTTEAQIAEQEVLSTTEQKLQEELHIEQAVQDIVRLIKQDARTALLIVQLLRRYQLERNQVLVNAAQAVEEQNTELQSAANESEQPNPALTVREESPQPVVCPEQPGSCASVIVQYSNVQQQKQLGLSPVRSVTSITPNVVPSKPKPKKKLSQQKFDKEDHKDKTSSSYDMEDIFKKVIENASRALNEKLNDLSSSSAEYSACEASAILTNTVHQQPQQQLSDQRTLQQPQQPQQPQHQHQQSQYIVATASSEPHSCKPFSSCEQYLHPYVLKEASSNEYSDGQMAVSVEPNSDRYQERVEIVEEGAVVQSVVPFQHYSKNQAFDDLMDVLRDDQGLGECRSNGGESGIASYASDEIATLFGEDWFDHDSTMHATPSYKQGYEKDVEEHGSGQTSVRDAEHTVLSGTEESVSQSKTNAASDQGLCMEWLDMILPSPDHASVVINQEHVLVANSFG</sequence>
<dbReference type="AlphaFoldDB" id="A0A0N4VEY8"/>
<dbReference type="Proteomes" id="UP000274131">
    <property type="component" value="Unassembled WGS sequence"/>
</dbReference>
<name>A0A0N4VEY8_ENTVE</name>
<dbReference type="STRING" id="51028.A0A0N4VEY8"/>
<feature type="region of interest" description="Disordered" evidence="1">
    <location>
        <begin position="214"/>
        <end position="246"/>
    </location>
</feature>
<evidence type="ECO:0000313" key="2">
    <source>
        <dbReference type="EMBL" id="VDD93957.1"/>
    </source>
</evidence>
<feature type="region of interest" description="Disordered" evidence="1">
    <location>
        <begin position="135"/>
        <end position="167"/>
    </location>
</feature>
<keyword evidence="3" id="KW-1185">Reference proteome</keyword>
<accession>A0A0N4VEY8</accession>
<evidence type="ECO:0000313" key="4">
    <source>
        <dbReference type="WBParaSite" id="EVEC_0000926701-mRNA-1"/>
    </source>
</evidence>
<feature type="compositionally biased region" description="Low complexity" evidence="1">
    <location>
        <begin position="215"/>
        <end position="244"/>
    </location>
</feature>
<organism evidence="4">
    <name type="scientific">Enterobius vermicularis</name>
    <name type="common">Human pinworm</name>
    <dbReference type="NCBI Taxonomy" id="51028"/>
    <lineage>
        <taxon>Eukaryota</taxon>
        <taxon>Metazoa</taxon>
        <taxon>Ecdysozoa</taxon>
        <taxon>Nematoda</taxon>
        <taxon>Chromadorea</taxon>
        <taxon>Rhabditida</taxon>
        <taxon>Spirurina</taxon>
        <taxon>Oxyuridomorpha</taxon>
        <taxon>Oxyuroidea</taxon>
        <taxon>Oxyuridae</taxon>
        <taxon>Enterobius</taxon>
    </lineage>
</organism>
<dbReference type="OrthoDB" id="197676at2759"/>
<protein>
    <submittedName>
        <fullName evidence="4">GAT domain-containing protein</fullName>
    </submittedName>
</protein>
<proteinExistence type="predicted"/>
<gene>
    <name evidence="2" type="ORF">EVEC_LOCUS8708</name>
</gene>
<evidence type="ECO:0000256" key="1">
    <source>
        <dbReference type="SAM" id="MobiDB-lite"/>
    </source>
</evidence>
<feature type="region of interest" description="Disordered" evidence="1">
    <location>
        <begin position="385"/>
        <end position="418"/>
    </location>
</feature>
<reference evidence="2 3" key="2">
    <citation type="submission" date="2018-10" db="EMBL/GenBank/DDBJ databases">
        <authorList>
            <consortium name="Pathogen Informatics"/>
        </authorList>
    </citation>
    <scope>NUCLEOTIDE SEQUENCE [LARGE SCALE GENOMIC DNA]</scope>
</reference>
<evidence type="ECO:0000313" key="3">
    <source>
        <dbReference type="Proteomes" id="UP000274131"/>
    </source>
</evidence>
<reference evidence="4" key="1">
    <citation type="submission" date="2017-02" db="UniProtKB">
        <authorList>
            <consortium name="WormBaseParasite"/>
        </authorList>
    </citation>
    <scope>IDENTIFICATION</scope>
</reference>
<dbReference type="EMBL" id="UXUI01009566">
    <property type="protein sequence ID" value="VDD93957.1"/>
    <property type="molecule type" value="Genomic_DNA"/>
</dbReference>
<feature type="compositionally biased region" description="Polar residues" evidence="1">
    <location>
        <begin position="404"/>
        <end position="418"/>
    </location>
</feature>